<dbReference type="PANTHER" id="PTHR42801">
    <property type="entry name" value="THIOREDOXIN-DEPENDENT PEROXIDE REDUCTASE"/>
    <property type="match status" value="1"/>
</dbReference>
<evidence type="ECO:0000256" key="2">
    <source>
        <dbReference type="ARBA" id="ARBA00013017"/>
    </source>
</evidence>
<keyword evidence="13" id="KW-1185">Reference proteome</keyword>
<dbReference type="Gene3D" id="3.40.30.10">
    <property type="entry name" value="Glutaredoxin"/>
    <property type="match status" value="1"/>
</dbReference>
<sequence length="219" mass="24142">MFILSYPTASARHTVVNASRSPRARLQWALSRGRHASSPVGASRWAPPTRTAVHRPSHLRMDVGEGDRAPDFTLQTASGESVSLSSYRGKPVLVYFYPKADTPGCTTQARDLNASLSELDAAGLTVIGVSRDPLPDLEAFRDKYNLQFPLASDGDGHVTEAYGVWKLRKMFGKEFMGIERSSFIVKDGKIVKAWRGVKSDQHLEWVKRSLKELDASAAP</sequence>
<gene>
    <name evidence="12" type="ORF">CDCA_CDCA06G1801</name>
</gene>
<keyword evidence="4" id="KW-0049">Antioxidant</keyword>
<dbReference type="EMBL" id="JANCYW010000006">
    <property type="protein sequence ID" value="KAK4535776.1"/>
    <property type="molecule type" value="Genomic_DNA"/>
</dbReference>
<feature type="domain" description="Thioredoxin" evidence="11">
    <location>
        <begin position="63"/>
        <end position="215"/>
    </location>
</feature>
<dbReference type="GO" id="GO:0045454">
    <property type="term" value="P:cell redox homeostasis"/>
    <property type="evidence" value="ECO:0007669"/>
    <property type="project" value="TreeGrafter"/>
</dbReference>
<keyword evidence="6" id="KW-1015">Disulfide bond</keyword>
<evidence type="ECO:0000256" key="7">
    <source>
        <dbReference type="ARBA" id="ARBA00023284"/>
    </source>
</evidence>
<dbReference type="GO" id="GO:0008379">
    <property type="term" value="F:thioredoxin peroxidase activity"/>
    <property type="evidence" value="ECO:0007669"/>
    <property type="project" value="TreeGrafter"/>
</dbReference>
<comment type="subunit">
    <text evidence="1">Monomer.</text>
</comment>
<dbReference type="GO" id="GO:0005737">
    <property type="term" value="C:cytoplasm"/>
    <property type="evidence" value="ECO:0007669"/>
    <property type="project" value="TreeGrafter"/>
</dbReference>
<keyword evidence="5" id="KW-0560">Oxidoreductase</keyword>
<evidence type="ECO:0000256" key="8">
    <source>
        <dbReference type="ARBA" id="ARBA00032824"/>
    </source>
</evidence>
<evidence type="ECO:0000259" key="11">
    <source>
        <dbReference type="PROSITE" id="PS51352"/>
    </source>
</evidence>
<organism evidence="12 13">
    <name type="scientific">Cyanidium caldarium</name>
    <name type="common">Red alga</name>
    <dbReference type="NCBI Taxonomy" id="2771"/>
    <lineage>
        <taxon>Eukaryota</taxon>
        <taxon>Rhodophyta</taxon>
        <taxon>Bangiophyceae</taxon>
        <taxon>Cyanidiales</taxon>
        <taxon>Cyanidiaceae</taxon>
        <taxon>Cyanidium</taxon>
    </lineage>
</organism>
<evidence type="ECO:0000313" key="13">
    <source>
        <dbReference type="Proteomes" id="UP001301350"/>
    </source>
</evidence>
<comment type="caution">
    <text evidence="12">The sequence shown here is derived from an EMBL/GenBank/DDBJ whole genome shotgun (WGS) entry which is preliminary data.</text>
</comment>
<dbReference type="CDD" id="cd03017">
    <property type="entry name" value="PRX_BCP"/>
    <property type="match status" value="1"/>
</dbReference>
<evidence type="ECO:0000256" key="6">
    <source>
        <dbReference type="ARBA" id="ARBA00023157"/>
    </source>
</evidence>
<dbReference type="Proteomes" id="UP001301350">
    <property type="component" value="Unassembled WGS sequence"/>
</dbReference>
<comment type="catalytic activity">
    <reaction evidence="10">
        <text>a hydroperoxide + [thioredoxin]-dithiol = an alcohol + [thioredoxin]-disulfide + H2O</text>
        <dbReference type="Rhea" id="RHEA:62620"/>
        <dbReference type="Rhea" id="RHEA-COMP:10698"/>
        <dbReference type="Rhea" id="RHEA-COMP:10700"/>
        <dbReference type="ChEBI" id="CHEBI:15377"/>
        <dbReference type="ChEBI" id="CHEBI:29950"/>
        <dbReference type="ChEBI" id="CHEBI:30879"/>
        <dbReference type="ChEBI" id="CHEBI:35924"/>
        <dbReference type="ChEBI" id="CHEBI:50058"/>
        <dbReference type="EC" id="1.11.1.24"/>
    </reaction>
</comment>
<keyword evidence="7" id="KW-0676">Redox-active center</keyword>
<dbReference type="InterPro" id="IPR050924">
    <property type="entry name" value="Peroxiredoxin_BCP/PrxQ"/>
</dbReference>
<evidence type="ECO:0000313" key="12">
    <source>
        <dbReference type="EMBL" id="KAK4535776.1"/>
    </source>
</evidence>
<evidence type="ECO:0000256" key="10">
    <source>
        <dbReference type="ARBA" id="ARBA00049091"/>
    </source>
</evidence>
<comment type="similarity">
    <text evidence="9">Belongs to the peroxiredoxin family. BCP/PrxQ subfamily.</text>
</comment>
<proteinExistence type="inferred from homology"/>
<dbReference type="InterPro" id="IPR013766">
    <property type="entry name" value="Thioredoxin_domain"/>
</dbReference>
<dbReference type="InterPro" id="IPR036249">
    <property type="entry name" value="Thioredoxin-like_sf"/>
</dbReference>
<evidence type="ECO:0000256" key="4">
    <source>
        <dbReference type="ARBA" id="ARBA00022862"/>
    </source>
</evidence>
<dbReference type="NCBIfam" id="NF006960">
    <property type="entry name" value="PRK09437.1"/>
    <property type="match status" value="1"/>
</dbReference>
<dbReference type="Pfam" id="PF00578">
    <property type="entry name" value="AhpC-TSA"/>
    <property type="match status" value="1"/>
</dbReference>
<evidence type="ECO:0000256" key="1">
    <source>
        <dbReference type="ARBA" id="ARBA00011245"/>
    </source>
</evidence>
<name>A0AAV9IUD3_CYACA</name>
<dbReference type="GO" id="GO:0034599">
    <property type="term" value="P:cellular response to oxidative stress"/>
    <property type="evidence" value="ECO:0007669"/>
    <property type="project" value="TreeGrafter"/>
</dbReference>
<keyword evidence="3" id="KW-0575">Peroxidase</keyword>
<dbReference type="EC" id="1.11.1.24" evidence="2"/>
<dbReference type="PANTHER" id="PTHR42801:SF4">
    <property type="entry name" value="AHPC_TSA FAMILY PROTEIN"/>
    <property type="match status" value="1"/>
</dbReference>
<dbReference type="SUPFAM" id="SSF52833">
    <property type="entry name" value="Thioredoxin-like"/>
    <property type="match status" value="1"/>
</dbReference>
<accession>A0AAV9IUD3</accession>
<dbReference type="FunFam" id="3.40.30.10:FF:000007">
    <property type="entry name" value="Thioredoxin-dependent thiol peroxidase"/>
    <property type="match status" value="1"/>
</dbReference>
<protein>
    <recommendedName>
        <fullName evidence="2">thioredoxin-dependent peroxiredoxin</fullName>
        <ecNumber evidence="2">1.11.1.24</ecNumber>
    </recommendedName>
    <alternativeName>
        <fullName evidence="8">Thioredoxin peroxidase</fullName>
    </alternativeName>
</protein>
<dbReference type="AlphaFoldDB" id="A0AAV9IUD3"/>
<evidence type="ECO:0000256" key="5">
    <source>
        <dbReference type="ARBA" id="ARBA00023002"/>
    </source>
</evidence>
<dbReference type="InterPro" id="IPR000866">
    <property type="entry name" value="AhpC/TSA"/>
</dbReference>
<evidence type="ECO:0000256" key="9">
    <source>
        <dbReference type="ARBA" id="ARBA00038489"/>
    </source>
</evidence>
<dbReference type="PROSITE" id="PS51352">
    <property type="entry name" value="THIOREDOXIN_2"/>
    <property type="match status" value="1"/>
</dbReference>
<evidence type="ECO:0000256" key="3">
    <source>
        <dbReference type="ARBA" id="ARBA00022559"/>
    </source>
</evidence>
<reference evidence="12 13" key="1">
    <citation type="submission" date="2022-07" db="EMBL/GenBank/DDBJ databases">
        <title>Genome-wide signatures of adaptation to extreme environments.</title>
        <authorList>
            <person name="Cho C.H."/>
            <person name="Yoon H.S."/>
        </authorList>
    </citation>
    <scope>NUCLEOTIDE SEQUENCE [LARGE SCALE GENOMIC DNA]</scope>
    <source>
        <strain evidence="12 13">DBV 063 E5</strain>
    </source>
</reference>